<protein>
    <submittedName>
        <fullName evidence="2">Uncharacterized protein</fullName>
    </submittedName>
</protein>
<dbReference type="PANTHER" id="PTHR38928">
    <property type="entry name" value="ARGOS7"/>
    <property type="match status" value="1"/>
</dbReference>
<reference evidence="3" key="1">
    <citation type="journal article" date="2024" name="IScience">
        <title>Strigolactones Initiate the Formation of Haustorium-like Structures in Castilleja.</title>
        <authorList>
            <person name="Buerger M."/>
            <person name="Peterson D."/>
            <person name="Chory J."/>
        </authorList>
    </citation>
    <scope>NUCLEOTIDE SEQUENCE [LARGE SCALE GENOMIC DNA]</scope>
</reference>
<keyword evidence="1" id="KW-0812">Transmembrane</keyword>
<keyword evidence="3" id="KW-1185">Reference proteome</keyword>
<gene>
    <name evidence="2" type="ORF">CASFOL_025539</name>
</gene>
<dbReference type="AlphaFoldDB" id="A0ABD3CRG2"/>
<comment type="caution">
    <text evidence="2">The sequence shown here is derived from an EMBL/GenBank/DDBJ whole genome shotgun (WGS) entry which is preliminary data.</text>
</comment>
<evidence type="ECO:0000313" key="3">
    <source>
        <dbReference type="Proteomes" id="UP001632038"/>
    </source>
</evidence>
<feature type="transmembrane region" description="Helical" evidence="1">
    <location>
        <begin position="45"/>
        <end position="62"/>
    </location>
</feature>
<accession>A0ABD3CRG2</accession>
<evidence type="ECO:0000313" key="2">
    <source>
        <dbReference type="EMBL" id="KAL3632555.1"/>
    </source>
</evidence>
<name>A0ABD3CRG2_9LAMI</name>
<evidence type="ECO:0000256" key="1">
    <source>
        <dbReference type="SAM" id="Phobius"/>
    </source>
</evidence>
<feature type="transmembrane region" description="Helical" evidence="1">
    <location>
        <begin position="68"/>
        <end position="88"/>
    </location>
</feature>
<dbReference type="Proteomes" id="UP001632038">
    <property type="component" value="Unassembled WGS sequence"/>
</dbReference>
<keyword evidence="1" id="KW-1133">Transmembrane helix</keyword>
<dbReference type="PANTHER" id="PTHR38928:SF7">
    <property type="entry name" value="ARGOS7"/>
    <property type="match status" value="1"/>
</dbReference>
<dbReference type="EMBL" id="JAVIJP010000032">
    <property type="protein sequence ID" value="KAL3632555.1"/>
    <property type="molecule type" value="Genomic_DNA"/>
</dbReference>
<proteinExistence type="predicted"/>
<sequence length="100" mass="11077">MMYGIEERLSFDEKANRIRAVEFDHLNQRPKSLPMLANPVYVKRILLMVLFTASLLGLPLVLPPLAPPPLILLLVPVAIMAVLILLAVTPPPQLPNASFN</sequence>
<organism evidence="2 3">
    <name type="scientific">Castilleja foliolosa</name>
    <dbReference type="NCBI Taxonomy" id="1961234"/>
    <lineage>
        <taxon>Eukaryota</taxon>
        <taxon>Viridiplantae</taxon>
        <taxon>Streptophyta</taxon>
        <taxon>Embryophyta</taxon>
        <taxon>Tracheophyta</taxon>
        <taxon>Spermatophyta</taxon>
        <taxon>Magnoliopsida</taxon>
        <taxon>eudicotyledons</taxon>
        <taxon>Gunneridae</taxon>
        <taxon>Pentapetalae</taxon>
        <taxon>asterids</taxon>
        <taxon>lamiids</taxon>
        <taxon>Lamiales</taxon>
        <taxon>Orobanchaceae</taxon>
        <taxon>Pedicularideae</taxon>
        <taxon>Castillejinae</taxon>
        <taxon>Castilleja</taxon>
    </lineage>
</organism>
<keyword evidence="1" id="KW-0472">Membrane</keyword>